<sequence length="178" mass="18709">MRTAKSVLAVAAEVLLRDATASLAQVAAAAGIGRTTLHKRYPTRQHLLVAVAEDSLELLDQAVGAALPAGVDPAAGLRGLVDALVPLGPRLEFLLRQPSLDAEPELLERWKQVDRPLTRFMGEAAEAGVLRPGVAPWWAVSSLYAVVYTAWEGVAEGKLAPLDAPGLAYDTLLGGIGT</sequence>
<dbReference type="InterPro" id="IPR001647">
    <property type="entry name" value="HTH_TetR"/>
</dbReference>
<dbReference type="SUPFAM" id="SSF46689">
    <property type="entry name" value="Homeodomain-like"/>
    <property type="match status" value="1"/>
</dbReference>
<dbReference type="EMBL" id="BSSD01000015">
    <property type="protein sequence ID" value="GLW95696.1"/>
    <property type="molecule type" value="Genomic_DNA"/>
</dbReference>
<evidence type="ECO:0000256" key="2">
    <source>
        <dbReference type="ARBA" id="ARBA00023125"/>
    </source>
</evidence>
<accession>A0A9W6QT77</accession>
<name>A0A9W6QT77_9PSEU</name>
<dbReference type="Proteomes" id="UP001165042">
    <property type="component" value="Unassembled WGS sequence"/>
</dbReference>
<reference evidence="6" key="1">
    <citation type="submission" date="2023-02" db="EMBL/GenBank/DDBJ databases">
        <title>Actinokineospora globicatena NBRC 15670.</title>
        <authorList>
            <person name="Ichikawa N."/>
            <person name="Sato H."/>
            <person name="Tonouchi N."/>
        </authorList>
    </citation>
    <scope>NUCLEOTIDE SEQUENCE</scope>
    <source>
        <strain evidence="6">NBRC 15670</strain>
    </source>
</reference>
<dbReference type="SUPFAM" id="SSF48498">
    <property type="entry name" value="Tetracyclin repressor-like, C-terminal domain"/>
    <property type="match status" value="1"/>
</dbReference>
<dbReference type="PROSITE" id="PS50977">
    <property type="entry name" value="HTH_TETR_2"/>
    <property type="match status" value="1"/>
</dbReference>
<evidence type="ECO:0000256" key="1">
    <source>
        <dbReference type="ARBA" id="ARBA00023015"/>
    </source>
</evidence>
<evidence type="ECO:0000256" key="4">
    <source>
        <dbReference type="PROSITE-ProRule" id="PRU00335"/>
    </source>
</evidence>
<dbReference type="InterPro" id="IPR036271">
    <property type="entry name" value="Tet_transcr_reg_TetR-rel_C_sf"/>
</dbReference>
<gene>
    <name evidence="6" type="ORF">Aglo03_65120</name>
</gene>
<protein>
    <submittedName>
        <fullName evidence="6">TetR family transcriptional regulator</fullName>
    </submittedName>
</protein>
<dbReference type="AlphaFoldDB" id="A0A9W6QT77"/>
<feature type="domain" description="HTH tetR-type" evidence="5">
    <location>
        <begin position="1"/>
        <end position="59"/>
    </location>
</feature>
<keyword evidence="3" id="KW-0804">Transcription</keyword>
<dbReference type="Gene3D" id="1.10.357.10">
    <property type="entry name" value="Tetracycline Repressor, domain 2"/>
    <property type="match status" value="1"/>
</dbReference>
<proteinExistence type="predicted"/>
<dbReference type="InterPro" id="IPR050109">
    <property type="entry name" value="HTH-type_TetR-like_transc_reg"/>
</dbReference>
<comment type="caution">
    <text evidence="6">The sequence shown here is derived from an EMBL/GenBank/DDBJ whole genome shotgun (WGS) entry which is preliminary data.</text>
</comment>
<dbReference type="GO" id="GO:0003700">
    <property type="term" value="F:DNA-binding transcription factor activity"/>
    <property type="evidence" value="ECO:0007669"/>
    <property type="project" value="TreeGrafter"/>
</dbReference>
<evidence type="ECO:0000313" key="6">
    <source>
        <dbReference type="EMBL" id="GLW95696.1"/>
    </source>
</evidence>
<feature type="DNA-binding region" description="H-T-H motif" evidence="4">
    <location>
        <begin position="22"/>
        <end position="41"/>
    </location>
</feature>
<dbReference type="PANTHER" id="PTHR30055:SF234">
    <property type="entry name" value="HTH-TYPE TRANSCRIPTIONAL REGULATOR BETI"/>
    <property type="match status" value="1"/>
</dbReference>
<evidence type="ECO:0000256" key="3">
    <source>
        <dbReference type="ARBA" id="ARBA00023163"/>
    </source>
</evidence>
<keyword evidence="1" id="KW-0805">Transcription regulation</keyword>
<dbReference type="PANTHER" id="PTHR30055">
    <property type="entry name" value="HTH-TYPE TRANSCRIPTIONAL REGULATOR RUTR"/>
    <property type="match status" value="1"/>
</dbReference>
<keyword evidence="7" id="KW-1185">Reference proteome</keyword>
<evidence type="ECO:0000313" key="7">
    <source>
        <dbReference type="Proteomes" id="UP001165042"/>
    </source>
</evidence>
<dbReference type="InterPro" id="IPR009057">
    <property type="entry name" value="Homeodomain-like_sf"/>
</dbReference>
<dbReference type="GO" id="GO:0000976">
    <property type="term" value="F:transcription cis-regulatory region binding"/>
    <property type="evidence" value="ECO:0007669"/>
    <property type="project" value="TreeGrafter"/>
</dbReference>
<keyword evidence="2 4" id="KW-0238">DNA-binding</keyword>
<organism evidence="6 7">
    <name type="scientific">Actinokineospora globicatena</name>
    <dbReference type="NCBI Taxonomy" id="103729"/>
    <lineage>
        <taxon>Bacteria</taxon>
        <taxon>Bacillati</taxon>
        <taxon>Actinomycetota</taxon>
        <taxon>Actinomycetes</taxon>
        <taxon>Pseudonocardiales</taxon>
        <taxon>Pseudonocardiaceae</taxon>
        <taxon>Actinokineospora</taxon>
    </lineage>
</organism>
<evidence type="ECO:0000259" key="5">
    <source>
        <dbReference type="PROSITE" id="PS50977"/>
    </source>
</evidence>